<dbReference type="eggNOG" id="KOG4019">
    <property type="taxonomic scope" value="Eukaryota"/>
</dbReference>
<dbReference type="Pfam" id="PF04847">
    <property type="entry name" value="Calcipressin"/>
    <property type="match status" value="1"/>
</dbReference>
<sequence>MTTNTLIITFTGFDSRYEDNVGAQLDAIMDFLKVWLYDNILTKFEINNSNPLVLLKLEKFKRILIVAPDHQLSELIISSIVQSNHFSELYCRICYTLQDSKINERTYLEVPKSQKLFLISPPVSPPPEFDFERVEDEPSRITHHIDDAPKAMTSFPAETNELKTTATQDIPTLMLNGADKPDGHRLLLSSSVANITLQRRPSVSVNVDDEPHESVETFKTVLPPKSTFDDDSDLEE</sequence>
<dbReference type="OMA" id="MPPRSIF"/>
<dbReference type="GO" id="GO:0008597">
    <property type="term" value="F:calcium-dependent protein serine/threonine phosphatase regulator activity"/>
    <property type="evidence" value="ECO:0007669"/>
    <property type="project" value="EnsemblFungi"/>
</dbReference>
<dbReference type="OrthoDB" id="17212at2759"/>
<dbReference type="PANTHER" id="PTHR10300:SF14">
    <property type="entry name" value="PROTEIN SARAH"/>
    <property type="match status" value="1"/>
</dbReference>
<evidence type="ECO:0000256" key="1">
    <source>
        <dbReference type="ARBA" id="ARBA00008209"/>
    </source>
</evidence>
<dbReference type="GO" id="GO:0005634">
    <property type="term" value="C:nucleus"/>
    <property type="evidence" value="ECO:0007669"/>
    <property type="project" value="TreeGrafter"/>
</dbReference>
<name>G8BSI6_TETPH</name>
<gene>
    <name evidence="3" type="primary">TPHA0D01670</name>
    <name evidence="3" type="ordered locus">TPHA_0D01670</name>
</gene>
<dbReference type="KEGG" id="tpf:TPHA_0D01670"/>
<protein>
    <recommendedName>
        <fullName evidence="5">Calcipressin</fullName>
    </recommendedName>
</protein>
<keyword evidence="4" id="KW-1185">Reference proteome</keyword>
<dbReference type="GeneID" id="11530995"/>
<accession>G8BSI6</accession>
<dbReference type="GO" id="GO:0005737">
    <property type="term" value="C:cytoplasm"/>
    <property type="evidence" value="ECO:0007669"/>
    <property type="project" value="TreeGrafter"/>
</dbReference>
<dbReference type="HOGENOM" id="CLU_1390040_0_0_1"/>
<reference evidence="3 4" key="1">
    <citation type="journal article" date="2011" name="Proc. Natl. Acad. Sci. U.S.A.">
        <title>Evolutionary erosion of yeast sex chromosomes by mating-type switching accidents.</title>
        <authorList>
            <person name="Gordon J.L."/>
            <person name="Armisen D."/>
            <person name="Proux-Wera E."/>
            <person name="Oheigeartaigh S.S."/>
            <person name="Byrne K.P."/>
            <person name="Wolfe K.H."/>
        </authorList>
    </citation>
    <scope>NUCLEOTIDE SEQUENCE [LARGE SCALE GENOMIC DNA]</scope>
    <source>
        <strain evidence="4">ATCC 24235 / CBS 4417 / NBRC 1672 / NRRL Y-8282 / UCD 70-5</strain>
    </source>
</reference>
<dbReference type="RefSeq" id="XP_003685241.1">
    <property type="nucleotide sequence ID" value="XM_003685193.1"/>
</dbReference>
<dbReference type="PANTHER" id="PTHR10300">
    <property type="entry name" value="CALCIPRESSIN"/>
    <property type="match status" value="1"/>
</dbReference>
<evidence type="ECO:0000313" key="4">
    <source>
        <dbReference type="Proteomes" id="UP000005666"/>
    </source>
</evidence>
<dbReference type="STRING" id="1071381.G8BSI6"/>
<dbReference type="AlphaFoldDB" id="G8BSI6"/>
<evidence type="ECO:0000256" key="2">
    <source>
        <dbReference type="SAM" id="MobiDB-lite"/>
    </source>
</evidence>
<dbReference type="GO" id="GO:0019722">
    <property type="term" value="P:calcium-mediated signaling"/>
    <property type="evidence" value="ECO:0007669"/>
    <property type="project" value="EnsemblFungi"/>
</dbReference>
<evidence type="ECO:0008006" key="5">
    <source>
        <dbReference type="Google" id="ProtNLM"/>
    </source>
</evidence>
<organism evidence="3 4">
    <name type="scientific">Tetrapisispora phaffii (strain ATCC 24235 / CBS 4417 / NBRC 1672 / NRRL Y-8282 / UCD 70-5)</name>
    <name type="common">Yeast</name>
    <name type="synonym">Fabospora phaffii</name>
    <dbReference type="NCBI Taxonomy" id="1071381"/>
    <lineage>
        <taxon>Eukaryota</taxon>
        <taxon>Fungi</taxon>
        <taxon>Dikarya</taxon>
        <taxon>Ascomycota</taxon>
        <taxon>Saccharomycotina</taxon>
        <taxon>Saccharomycetes</taxon>
        <taxon>Saccharomycetales</taxon>
        <taxon>Saccharomycetaceae</taxon>
        <taxon>Tetrapisispora</taxon>
    </lineage>
</organism>
<dbReference type="Proteomes" id="UP000005666">
    <property type="component" value="Chromosome 4"/>
</dbReference>
<dbReference type="InterPro" id="IPR006931">
    <property type="entry name" value="Calcipressin"/>
</dbReference>
<dbReference type="EMBL" id="HE612859">
    <property type="protein sequence ID" value="CCE62807.1"/>
    <property type="molecule type" value="Genomic_DNA"/>
</dbReference>
<dbReference type="GO" id="GO:0030346">
    <property type="term" value="F:protein phosphatase 2B binding"/>
    <property type="evidence" value="ECO:0007669"/>
    <property type="project" value="EnsemblFungi"/>
</dbReference>
<comment type="similarity">
    <text evidence="1">Belongs to the RCAN family.</text>
</comment>
<proteinExistence type="inferred from homology"/>
<feature type="region of interest" description="Disordered" evidence="2">
    <location>
        <begin position="203"/>
        <end position="236"/>
    </location>
</feature>
<evidence type="ECO:0000313" key="3">
    <source>
        <dbReference type="EMBL" id="CCE62807.1"/>
    </source>
</evidence>